<accession>A0AA51MS10</accession>
<dbReference type="EMBL" id="JAVFKN010000041">
    <property type="protein sequence ID" value="MDQ5770826.1"/>
    <property type="molecule type" value="Genomic_DNA"/>
</dbReference>
<evidence type="ECO:0000313" key="1">
    <source>
        <dbReference type="EMBL" id="MDQ5770826.1"/>
    </source>
</evidence>
<gene>
    <name evidence="1" type="ORF">RCC75_20015</name>
    <name evidence="2" type="ORF">RCG00_02595</name>
</gene>
<name>A0AA51MS10_9GAMM</name>
<reference evidence="2 3" key="1">
    <citation type="submission" date="2023-08" db="EMBL/GenBank/DDBJ databases">
        <title>New molecular markers tilS and rpoB for phylogenetic and monitoring studies of the genus Thiothrix biodiversity.</title>
        <authorList>
            <person name="Ravin N.V."/>
            <person name="Smolyakov D."/>
            <person name="Markov N.D."/>
            <person name="Beletsky A.V."/>
            <person name="Mardanov A.V."/>
            <person name="Rudenko T.S."/>
            <person name="Grabovich M.Y."/>
        </authorList>
    </citation>
    <scope>NUCLEOTIDE SEQUENCE</scope>
    <source>
        <strain evidence="2">DNT52</strain>
        <strain evidence="1 3">H33</strain>
    </source>
</reference>
<dbReference type="Proteomes" id="UP001229862">
    <property type="component" value="Chromosome"/>
</dbReference>
<evidence type="ECO:0000313" key="3">
    <source>
        <dbReference type="Proteomes" id="UP001223336"/>
    </source>
</evidence>
<organism evidence="2">
    <name type="scientific">Thiothrix subterranea</name>
    <dbReference type="NCBI Taxonomy" id="2735563"/>
    <lineage>
        <taxon>Bacteria</taxon>
        <taxon>Pseudomonadati</taxon>
        <taxon>Pseudomonadota</taxon>
        <taxon>Gammaproteobacteria</taxon>
        <taxon>Thiotrichales</taxon>
        <taxon>Thiotrichaceae</taxon>
        <taxon>Thiothrix</taxon>
    </lineage>
</organism>
<keyword evidence="3" id="KW-1185">Reference proteome</keyword>
<protein>
    <submittedName>
        <fullName evidence="2">Uncharacterized protein</fullName>
    </submittedName>
</protein>
<dbReference type="EMBL" id="CP133217">
    <property type="protein sequence ID" value="WML87256.1"/>
    <property type="molecule type" value="Genomic_DNA"/>
</dbReference>
<proteinExistence type="predicted"/>
<dbReference type="AlphaFoldDB" id="A0AA51MS10"/>
<dbReference type="Proteomes" id="UP001223336">
    <property type="component" value="Unassembled WGS sequence"/>
</dbReference>
<evidence type="ECO:0000313" key="2">
    <source>
        <dbReference type="EMBL" id="WML87256.1"/>
    </source>
</evidence>
<sequence length="138" mass="15308">MENDSKIIEQLPYAIFTQWKNAQLEATKTEWAYVSGMIAMEISRNPCPELMTAHNVATQRGLMAAKGSTNAYASLTPAQRLQELFSVTTRMKAHSVILSQFFTRPATKAAAIAGMNQEIENMQILWALVRADLEGAQS</sequence>
<dbReference type="RefSeq" id="WP_308136492.1">
    <property type="nucleotide sequence ID" value="NZ_CP133197.1"/>
</dbReference>